<feature type="non-terminal residue" evidence="1">
    <location>
        <position position="1"/>
    </location>
</feature>
<accession>A0A0C9U5J4</accession>
<keyword evidence="2" id="KW-1185">Reference proteome</keyword>
<dbReference type="HOGENOM" id="CLU_003703_5_2_1"/>
<feature type="non-terminal residue" evidence="1">
    <location>
        <position position="113"/>
    </location>
</feature>
<evidence type="ECO:0000313" key="2">
    <source>
        <dbReference type="Proteomes" id="UP000054279"/>
    </source>
</evidence>
<gene>
    <name evidence="1" type="ORF">M422DRAFT_121726</name>
</gene>
<proteinExistence type="predicted"/>
<dbReference type="Pfam" id="PF18758">
    <property type="entry name" value="KDZ"/>
    <property type="match status" value="1"/>
</dbReference>
<reference evidence="1 2" key="1">
    <citation type="submission" date="2014-06" db="EMBL/GenBank/DDBJ databases">
        <title>Evolutionary Origins and Diversification of the Mycorrhizal Mutualists.</title>
        <authorList>
            <consortium name="DOE Joint Genome Institute"/>
            <consortium name="Mycorrhizal Genomics Consortium"/>
            <person name="Kohler A."/>
            <person name="Kuo A."/>
            <person name="Nagy L.G."/>
            <person name="Floudas D."/>
            <person name="Copeland A."/>
            <person name="Barry K.W."/>
            <person name="Cichocki N."/>
            <person name="Veneault-Fourrey C."/>
            <person name="LaButti K."/>
            <person name="Lindquist E.A."/>
            <person name="Lipzen A."/>
            <person name="Lundell T."/>
            <person name="Morin E."/>
            <person name="Murat C."/>
            <person name="Riley R."/>
            <person name="Ohm R."/>
            <person name="Sun H."/>
            <person name="Tunlid A."/>
            <person name="Henrissat B."/>
            <person name="Grigoriev I.V."/>
            <person name="Hibbett D.S."/>
            <person name="Martin F."/>
        </authorList>
    </citation>
    <scope>NUCLEOTIDE SEQUENCE [LARGE SCALE GENOMIC DNA]</scope>
    <source>
        <strain evidence="1 2">SS14</strain>
    </source>
</reference>
<dbReference type="InterPro" id="IPR040521">
    <property type="entry name" value="KDZ"/>
</dbReference>
<dbReference type="OrthoDB" id="3222357at2759"/>
<evidence type="ECO:0000313" key="1">
    <source>
        <dbReference type="EMBL" id="KIJ29554.1"/>
    </source>
</evidence>
<dbReference type="EMBL" id="KN837280">
    <property type="protein sequence ID" value="KIJ29554.1"/>
    <property type="molecule type" value="Genomic_DNA"/>
</dbReference>
<protein>
    <submittedName>
        <fullName evidence="1">Uncharacterized protein</fullName>
    </submittedName>
</protein>
<dbReference type="Proteomes" id="UP000054279">
    <property type="component" value="Unassembled WGS sequence"/>
</dbReference>
<name>A0A0C9U5J4_SPHS4</name>
<sequence length="113" mass="13033">ISYDIACKYHIHFQECITHHDWPLLSKRQQRELNTREIVRLVPKFHLAAHVEGCADTFSFNWTKDVGRTSGESVETIWASLNGLATATREMGFGHRRDTLTDAMNALNFWNTV</sequence>
<dbReference type="AlphaFoldDB" id="A0A0C9U5J4"/>
<organism evidence="1 2">
    <name type="scientific">Sphaerobolus stellatus (strain SS14)</name>
    <dbReference type="NCBI Taxonomy" id="990650"/>
    <lineage>
        <taxon>Eukaryota</taxon>
        <taxon>Fungi</taxon>
        <taxon>Dikarya</taxon>
        <taxon>Basidiomycota</taxon>
        <taxon>Agaricomycotina</taxon>
        <taxon>Agaricomycetes</taxon>
        <taxon>Phallomycetidae</taxon>
        <taxon>Geastrales</taxon>
        <taxon>Sphaerobolaceae</taxon>
        <taxon>Sphaerobolus</taxon>
    </lineage>
</organism>